<reference evidence="1" key="2">
    <citation type="journal article" date="2022" name="Nat. Microbiol.">
        <title>A closed Candidatus Odinarchaeum chromosome exposes Asgard archaeal viruses.</title>
        <authorList>
            <person name="Tamarit D."/>
            <person name="Caceres E.F."/>
            <person name="Krupovic M."/>
            <person name="Nijland R."/>
            <person name="Eme L."/>
            <person name="Robinson N.P."/>
            <person name="Ettema T.J.G."/>
        </authorList>
    </citation>
    <scope>NUCLEOTIDE SEQUENCE</scope>
    <source>
        <strain evidence="1">LCB_4</strain>
    </source>
</reference>
<organism evidence="1 2">
    <name type="scientific">Odinarchaeota yellowstonii (strain LCB_4)</name>
    <dbReference type="NCBI Taxonomy" id="1841599"/>
    <lineage>
        <taxon>Archaea</taxon>
        <taxon>Promethearchaeati</taxon>
        <taxon>Candidatus Odinarchaeota</taxon>
        <taxon>Candidatus Odinarchaeia</taxon>
        <taxon>Candidatus Odinarchaeales</taxon>
        <taxon>Candidatus Odinarchaeaceae</taxon>
        <taxon>Candidatus Odinarchaeum</taxon>
    </lineage>
</organism>
<name>A0AAF0IBA1_ODILC</name>
<evidence type="ECO:0008006" key="3">
    <source>
        <dbReference type="Google" id="ProtNLM"/>
    </source>
</evidence>
<sequence length="55" mass="5713">MSGRGRGVGLGGQRRGAGGRETCICPKCGYETPHIRGVPCIQQKCPKCGSPLIGK</sequence>
<accession>A0AAF0IBA1</accession>
<protein>
    <recommendedName>
        <fullName evidence="3">Ferredoxin</fullName>
    </recommendedName>
</protein>
<evidence type="ECO:0000313" key="1">
    <source>
        <dbReference type="EMBL" id="WEU40165.1"/>
    </source>
</evidence>
<dbReference type="KEGG" id="oyw:OdinLCB4_006755"/>
<dbReference type="EMBL" id="CP091871">
    <property type="protein sequence ID" value="WEU40165.1"/>
    <property type="molecule type" value="Genomic_DNA"/>
</dbReference>
<proteinExistence type="predicted"/>
<evidence type="ECO:0000313" key="2">
    <source>
        <dbReference type="Proteomes" id="UP000186851"/>
    </source>
</evidence>
<reference evidence="1" key="1">
    <citation type="journal article" date="2017" name="Nature">
        <title>Asgard archaea illuminate the origin of eukaryotic cellular complexity.</title>
        <authorList>
            <person name="Zaremba-Niedzwiedzka K."/>
            <person name="Caceres E.F."/>
            <person name="Saw J.H."/>
            <person name="Backstrom D."/>
            <person name="Juzokaite L."/>
            <person name="Vancaester E."/>
            <person name="Seitz K.W."/>
            <person name="Anantharaman K."/>
            <person name="Starnawski P."/>
            <person name="Kjeldsen K.U."/>
            <person name="Scott M.B."/>
            <person name="Nunoura T."/>
            <person name="Banfield J.F."/>
            <person name="Schramm A."/>
            <person name="Baker B.J."/>
            <person name="Spang A."/>
            <person name="Ettema T.J.G."/>
        </authorList>
    </citation>
    <scope>NUCLEOTIDE SEQUENCE</scope>
    <source>
        <strain evidence="1">LCB_4</strain>
    </source>
</reference>
<gene>
    <name evidence="1" type="ORF">OdinLCB4_006755</name>
</gene>
<dbReference type="Proteomes" id="UP000186851">
    <property type="component" value="Chromosome"/>
</dbReference>
<dbReference type="AlphaFoldDB" id="A0AAF0IBA1"/>